<feature type="transmembrane region" description="Helical" evidence="1">
    <location>
        <begin position="110"/>
        <end position="126"/>
    </location>
</feature>
<dbReference type="Proteomes" id="UP000190235">
    <property type="component" value="Chromosome I"/>
</dbReference>
<keyword evidence="1" id="KW-0472">Membrane</keyword>
<proteinExistence type="predicted"/>
<organism evidence="2 3">
    <name type="scientific">Salegentibacter salegens</name>
    <dbReference type="NCBI Taxonomy" id="143223"/>
    <lineage>
        <taxon>Bacteria</taxon>
        <taxon>Pseudomonadati</taxon>
        <taxon>Bacteroidota</taxon>
        <taxon>Flavobacteriia</taxon>
        <taxon>Flavobacteriales</taxon>
        <taxon>Flavobacteriaceae</taxon>
        <taxon>Salegentibacter</taxon>
    </lineage>
</organism>
<keyword evidence="1" id="KW-0812">Transmembrane</keyword>
<keyword evidence="3" id="KW-1185">Reference proteome</keyword>
<protein>
    <submittedName>
        <fullName evidence="2">Uncharacterized protein</fullName>
    </submittedName>
</protein>
<reference evidence="3" key="1">
    <citation type="submission" date="2016-11" db="EMBL/GenBank/DDBJ databases">
        <authorList>
            <person name="Varghese N."/>
            <person name="Submissions S."/>
        </authorList>
    </citation>
    <scope>NUCLEOTIDE SEQUENCE [LARGE SCALE GENOMIC DNA]</scope>
    <source>
        <strain evidence="3">ACAM 48</strain>
    </source>
</reference>
<feature type="transmembrane region" description="Helical" evidence="1">
    <location>
        <begin position="81"/>
        <end position="98"/>
    </location>
</feature>
<gene>
    <name evidence="2" type="ORF">SAMN05878281_0443</name>
</gene>
<name>A0A1M7I7I9_9FLAO</name>
<evidence type="ECO:0000313" key="2">
    <source>
        <dbReference type="EMBL" id="SHM36608.1"/>
    </source>
</evidence>
<dbReference type="STRING" id="143223.SAMN05878281_0443"/>
<feature type="transmembrane region" description="Helical" evidence="1">
    <location>
        <begin position="9"/>
        <end position="30"/>
    </location>
</feature>
<feature type="transmembrane region" description="Helical" evidence="1">
    <location>
        <begin position="42"/>
        <end position="60"/>
    </location>
</feature>
<dbReference type="AlphaFoldDB" id="A0A1M7I7I9"/>
<keyword evidence="1" id="KW-1133">Transmembrane helix</keyword>
<evidence type="ECO:0000256" key="1">
    <source>
        <dbReference type="SAM" id="Phobius"/>
    </source>
</evidence>
<evidence type="ECO:0000313" key="3">
    <source>
        <dbReference type="Proteomes" id="UP000190235"/>
    </source>
</evidence>
<accession>A0A1M7I7I9</accession>
<sequence length="133" mass="15753">MQKTLQFPYAIKIISLVLIPVTLALIIFSENLATYFKVENELLSWISKTFFFLALVLLSLSKEKNESEELKLIRHRYASQALMFGVFLIFYHLILEFISWDGSVELESGYNIMTALLLFYLFLFHFRRRNNKK</sequence>
<dbReference type="EMBL" id="LT670848">
    <property type="protein sequence ID" value="SHM36608.1"/>
    <property type="molecule type" value="Genomic_DNA"/>
</dbReference>
<dbReference type="RefSeq" id="WP_079733779.1">
    <property type="nucleotide sequence ID" value="NZ_LT670848.1"/>
</dbReference>